<dbReference type="InterPro" id="IPR014238">
    <property type="entry name" value="Spore_YlmC/YmxH"/>
</dbReference>
<protein>
    <submittedName>
        <fullName evidence="2">YlmC/YmxH family sporulation protein</fullName>
    </submittedName>
</protein>
<dbReference type="PANTHER" id="PTHR40061">
    <property type="entry name" value="SPORULATION PROTEIN YLMC-RELATED"/>
    <property type="match status" value="1"/>
</dbReference>
<sequence>MTLQELREKDVIQMQSGENLGRVDDVVFDEKTACLQAVVLRGRGHLFGLLGYDEDLVIPWAALQTIGADVIMVAADPPPARGSAAKPYNFCKR</sequence>
<evidence type="ECO:0000259" key="1">
    <source>
        <dbReference type="Pfam" id="PF05239"/>
    </source>
</evidence>
<dbReference type="AlphaFoldDB" id="A0A9D1Y227"/>
<dbReference type="PANTHER" id="PTHR40061:SF1">
    <property type="entry name" value="SPORULATION PROTEIN YLMC-RELATED"/>
    <property type="match status" value="1"/>
</dbReference>
<dbReference type="InterPro" id="IPR011033">
    <property type="entry name" value="PRC_barrel-like_sf"/>
</dbReference>
<dbReference type="Gene3D" id="2.30.30.240">
    <property type="entry name" value="PRC-barrel domain"/>
    <property type="match status" value="1"/>
</dbReference>
<dbReference type="Pfam" id="PF05239">
    <property type="entry name" value="PRC"/>
    <property type="match status" value="1"/>
</dbReference>
<organism evidence="2 3">
    <name type="scientific">Candidatus Gemmiger excrementipullorum</name>
    <dbReference type="NCBI Taxonomy" id="2838610"/>
    <lineage>
        <taxon>Bacteria</taxon>
        <taxon>Bacillati</taxon>
        <taxon>Bacillota</taxon>
        <taxon>Clostridia</taxon>
        <taxon>Eubacteriales</taxon>
        <taxon>Gemmiger</taxon>
    </lineage>
</organism>
<dbReference type="InterPro" id="IPR027275">
    <property type="entry name" value="PRC-brl_dom"/>
</dbReference>
<proteinExistence type="predicted"/>
<reference evidence="2" key="1">
    <citation type="journal article" date="2021" name="PeerJ">
        <title>Extensive microbial diversity within the chicken gut microbiome revealed by metagenomics and culture.</title>
        <authorList>
            <person name="Gilroy R."/>
            <person name="Ravi A."/>
            <person name="Getino M."/>
            <person name="Pursley I."/>
            <person name="Horton D.L."/>
            <person name="Alikhan N.F."/>
            <person name="Baker D."/>
            <person name="Gharbi K."/>
            <person name="Hall N."/>
            <person name="Watson M."/>
            <person name="Adriaenssens E.M."/>
            <person name="Foster-Nyarko E."/>
            <person name="Jarju S."/>
            <person name="Secka A."/>
            <person name="Antonio M."/>
            <person name="Oren A."/>
            <person name="Chaudhuri R.R."/>
            <person name="La Ragione R."/>
            <person name="Hildebrand F."/>
            <person name="Pallen M.J."/>
        </authorList>
    </citation>
    <scope>NUCLEOTIDE SEQUENCE</scope>
    <source>
        <strain evidence="2">ChiHecec2B26-7398</strain>
    </source>
</reference>
<dbReference type="NCBIfam" id="TIGR02888">
    <property type="entry name" value="spore_YlmC_YmxH"/>
    <property type="match status" value="1"/>
</dbReference>
<accession>A0A9D1Y227</accession>
<reference evidence="2" key="2">
    <citation type="submission" date="2021-04" db="EMBL/GenBank/DDBJ databases">
        <authorList>
            <person name="Gilroy R."/>
        </authorList>
    </citation>
    <scope>NUCLEOTIDE SEQUENCE</scope>
    <source>
        <strain evidence="2">ChiHecec2B26-7398</strain>
    </source>
</reference>
<evidence type="ECO:0000313" key="2">
    <source>
        <dbReference type="EMBL" id="HIX95342.1"/>
    </source>
</evidence>
<dbReference type="EMBL" id="DXEI01000117">
    <property type="protein sequence ID" value="HIX95342.1"/>
    <property type="molecule type" value="Genomic_DNA"/>
</dbReference>
<comment type="caution">
    <text evidence="2">The sequence shown here is derived from an EMBL/GenBank/DDBJ whole genome shotgun (WGS) entry which is preliminary data.</text>
</comment>
<feature type="domain" description="PRC-barrel" evidence="1">
    <location>
        <begin position="3"/>
        <end position="75"/>
    </location>
</feature>
<dbReference type="SUPFAM" id="SSF50346">
    <property type="entry name" value="PRC-barrel domain"/>
    <property type="match status" value="1"/>
</dbReference>
<dbReference type="Proteomes" id="UP000886751">
    <property type="component" value="Unassembled WGS sequence"/>
</dbReference>
<name>A0A9D1Y227_9FIRM</name>
<evidence type="ECO:0000313" key="3">
    <source>
        <dbReference type="Proteomes" id="UP000886751"/>
    </source>
</evidence>
<gene>
    <name evidence="2" type="ORF">H9846_07780</name>
</gene>